<accession>A2DA14</accession>
<gene>
    <name evidence="2" type="ORF">TVAG_475900</name>
</gene>
<dbReference type="AlphaFoldDB" id="A2DA14"/>
<evidence type="ECO:0000313" key="2">
    <source>
        <dbReference type="EMBL" id="EAY22662.1"/>
    </source>
</evidence>
<reference evidence="2" key="2">
    <citation type="journal article" date="2007" name="Science">
        <title>Draft genome sequence of the sexually transmitted pathogen Trichomonas vaginalis.</title>
        <authorList>
            <person name="Carlton J.M."/>
            <person name="Hirt R.P."/>
            <person name="Silva J.C."/>
            <person name="Delcher A.L."/>
            <person name="Schatz M."/>
            <person name="Zhao Q."/>
            <person name="Wortman J.R."/>
            <person name="Bidwell S.L."/>
            <person name="Alsmark U.C.M."/>
            <person name="Besteiro S."/>
            <person name="Sicheritz-Ponten T."/>
            <person name="Noel C.J."/>
            <person name="Dacks J.B."/>
            <person name="Foster P.G."/>
            <person name="Simillion C."/>
            <person name="Van de Peer Y."/>
            <person name="Miranda-Saavedra D."/>
            <person name="Barton G.J."/>
            <person name="Westrop G.D."/>
            <person name="Mueller S."/>
            <person name="Dessi D."/>
            <person name="Fiori P.L."/>
            <person name="Ren Q."/>
            <person name="Paulsen I."/>
            <person name="Zhang H."/>
            <person name="Bastida-Corcuera F.D."/>
            <person name="Simoes-Barbosa A."/>
            <person name="Brown M.T."/>
            <person name="Hayes R.D."/>
            <person name="Mukherjee M."/>
            <person name="Okumura C.Y."/>
            <person name="Schneider R."/>
            <person name="Smith A.J."/>
            <person name="Vanacova S."/>
            <person name="Villalvazo M."/>
            <person name="Haas B.J."/>
            <person name="Pertea M."/>
            <person name="Feldblyum T.V."/>
            <person name="Utterback T.R."/>
            <person name="Shu C.L."/>
            <person name="Osoegawa K."/>
            <person name="de Jong P.J."/>
            <person name="Hrdy I."/>
            <person name="Horvathova L."/>
            <person name="Zubacova Z."/>
            <person name="Dolezal P."/>
            <person name="Malik S.B."/>
            <person name="Logsdon J.M. Jr."/>
            <person name="Henze K."/>
            <person name="Gupta A."/>
            <person name="Wang C.C."/>
            <person name="Dunne R.L."/>
            <person name="Upcroft J.A."/>
            <person name="Upcroft P."/>
            <person name="White O."/>
            <person name="Salzberg S.L."/>
            <person name="Tang P."/>
            <person name="Chiu C.-H."/>
            <person name="Lee Y.-S."/>
            <person name="Embley T.M."/>
            <person name="Coombs G.H."/>
            <person name="Mottram J.C."/>
            <person name="Tachezy J."/>
            <person name="Fraser-Liggett C.M."/>
            <person name="Johnson P.J."/>
        </authorList>
    </citation>
    <scope>NUCLEOTIDE SEQUENCE [LARGE SCALE GENOMIC DNA]</scope>
    <source>
        <strain evidence="2">G3</strain>
    </source>
</reference>
<reference evidence="2" key="1">
    <citation type="submission" date="2006-10" db="EMBL/GenBank/DDBJ databases">
        <authorList>
            <person name="Amadeo P."/>
            <person name="Zhao Q."/>
            <person name="Wortman J."/>
            <person name="Fraser-Liggett C."/>
            <person name="Carlton J."/>
        </authorList>
    </citation>
    <scope>NUCLEOTIDE SEQUENCE</scope>
    <source>
        <strain evidence="2">G3</strain>
    </source>
</reference>
<dbReference type="VEuPathDB" id="TrichDB:TVAGG3_0265880"/>
<dbReference type="EMBL" id="DS113182">
    <property type="protein sequence ID" value="EAY22662.1"/>
    <property type="molecule type" value="Genomic_DNA"/>
</dbReference>
<dbReference type="SMR" id="A2DA14"/>
<sequence>MSQVDIDQAVQNLRNLAFIAQGYLNRYKKLKSDLENLATNSHLNRVKAESNAMYLEDLMGHAGDLTGYYSSSPRFKSVEEGKSYVLQLMKQIKQLPKDTIIENKQEQIKNLVEKLNQQHNQLQIEEKNLQKLKEATEKQKLKDEEEHQQLLQQLEKASAEYKTLHSQNKQKRQIYKDKQKILDDLKQKLQDLNLENMKIKKDIENIDDDHKNLDQRRNEVRSQVNRIRETETSLETLRQQSIELTKVKDDLTQQQLRLQQDILDKKKKIDQILSFIEISQK</sequence>
<organism evidence="2 3">
    <name type="scientific">Trichomonas vaginalis (strain ATCC PRA-98 / G3)</name>
    <dbReference type="NCBI Taxonomy" id="412133"/>
    <lineage>
        <taxon>Eukaryota</taxon>
        <taxon>Metamonada</taxon>
        <taxon>Parabasalia</taxon>
        <taxon>Trichomonadida</taxon>
        <taxon>Trichomonadidae</taxon>
        <taxon>Trichomonas</taxon>
    </lineage>
</organism>
<dbReference type="VEuPathDB" id="TrichDB:TVAG_475900"/>
<dbReference type="KEGG" id="tva:5468220"/>
<dbReference type="InParanoid" id="A2DA14"/>
<feature type="coiled-coil region" evidence="1">
    <location>
        <begin position="101"/>
        <end position="254"/>
    </location>
</feature>
<evidence type="ECO:0000313" key="3">
    <source>
        <dbReference type="Proteomes" id="UP000001542"/>
    </source>
</evidence>
<protein>
    <submittedName>
        <fullName evidence="2">Enterophilin-2-related protein</fullName>
    </submittedName>
</protein>
<keyword evidence="3" id="KW-1185">Reference proteome</keyword>
<dbReference type="OMA" id="YKESHHQ"/>
<name>A2DA14_TRIV3</name>
<dbReference type="Gene3D" id="1.20.140.50">
    <property type="entry name" value="alix/aip1 like domains"/>
    <property type="match status" value="1"/>
</dbReference>
<proteinExistence type="predicted"/>
<dbReference type="Proteomes" id="UP000001542">
    <property type="component" value="Unassembled WGS sequence"/>
</dbReference>
<dbReference type="RefSeq" id="XP_001583648.1">
    <property type="nucleotide sequence ID" value="XM_001583598.1"/>
</dbReference>
<keyword evidence="1" id="KW-0175">Coiled coil</keyword>
<evidence type="ECO:0000256" key="1">
    <source>
        <dbReference type="SAM" id="Coils"/>
    </source>
</evidence>